<feature type="compositionally biased region" description="Polar residues" evidence="1">
    <location>
        <begin position="41"/>
        <end position="50"/>
    </location>
</feature>
<gene>
    <name evidence="2" type="ORF">SODALDRAFT_359267</name>
</gene>
<dbReference type="EMBL" id="ML119054">
    <property type="protein sequence ID" value="ROT39374.1"/>
    <property type="molecule type" value="Genomic_DNA"/>
</dbReference>
<keyword evidence="3" id="KW-1185">Reference proteome</keyword>
<evidence type="ECO:0000256" key="1">
    <source>
        <dbReference type="SAM" id="MobiDB-lite"/>
    </source>
</evidence>
<feature type="region of interest" description="Disordered" evidence="1">
    <location>
        <begin position="29"/>
        <end position="50"/>
    </location>
</feature>
<dbReference type="Proteomes" id="UP000272025">
    <property type="component" value="Unassembled WGS sequence"/>
</dbReference>
<evidence type="ECO:0000313" key="2">
    <source>
        <dbReference type="EMBL" id="ROT39374.1"/>
    </source>
</evidence>
<proteinExistence type="predicted"/>
<dbReference type="GeneID" id="39582648"/>
<dbReference type="RefSeq" id="XP_028467180.1">
    <property type="nucleotide sequence ID" value="XM_028614170.1"/>
</dbReference>
<protein>
    <submittedName>
        <fullName evidence="2">Uncharacterized protein</fullName>
    </submittedName>
</protein>
<name>A0A3N2PY23_SODAK</name>
<sequence length="50" mass="5482">MVNGVNRKTSSTPTSFALSSIALKTSQTFPPLIPHHMPRLSRTNQTITSE</sequence>
<evidence type="ECO:0000313" key="3">
    <source>
        <dbReference type="Proteomes" id="UP000272025"/>
    </source>
</evidence>
<reference evidence="2 3" key="1">
    <citation type="journal article" date="2018" name="Mol. Ecol.">
        <title>The obligate alkalophilic soda-lake fungus Sodiomyces alkalinus has shifted to a protein diet.</title>
        <authorList>
            <person name="Grum-Grzhimaylo A.A."/>
            <person name="Falkoski D.L."/>
            <person name="van den Heuvel J."/>
            <person name="Valero-Jimenez C.A."/>
            <person name="Min B."/>
            <person name="Choi I.G."/>
            <person name="Lipzen A."/>
            <person name="Daum C.G."/>
            <person name="Aanen D.K."/>
            <person name="Tsang A."/>
            <person name="Henrissat B."/>
            <person name="Bilanenko E.N."/>
            <person name="de Vries R.P."/>
            <person name="van Kan J.A.L."/>
            <person name="Grigoriev I.V."/>
            <person name="Debets A.J.M."/>
        </authorList>
    </citation>
    <scope>NUCLEOTIDE SEQUENCE [LARGE SCALE GENOMIC DNA]</scope>
    <source>
        <strain evidence="2 3">F11</strain>
    </source>
</reference>
<accession>A0A3N2PY23</accession>
<organism evidence="2 3">
    <name type="scientific">Sodiomyces alkalinus (strain CBS 110278 / VKM F-3762 / F11)</name>
    <name type="common">Alkaliphilic filamentous fungus</name>
    <dbReference type="NCBI Taxonomy" id="1314773"/>
    <lineage>
        <taxon>Eukaryota</taxon>
        <taxon>Fungi</taxon>
        <taxon>Dikarya</taxon>
        <taxon>Ascomycota</taxon>
        <taxon>Pezizomycotina</taxon>
        <taxon>Sordariomycetes</taxon>
        <taxon>Hypocreomycetidae</taxon>
        <taxon>Glomerellales</taxon>
        <taxon>Plectosphaerellaceae</taxon>
        <taxon>Sodiomyces</taxon>
    </lineage>
</organism>
<dbReference type="AlphaFoldDB" id="A0A3N2PY23"/>